<evidence type="ECO:0000259" key="4">
    <source>
        <dbReference type="Pfam" id="PF09972"/>
    </source>
</evidence>
<dbReference type="Pfam" id="PF20990">
    <property type="entry name" value="DUF2207_C"/>
    <property type="match status" value="1"/>
</dbReference>
<keyword evidence="3" id="KW-0732">Signal</keyword>
<accession>A0ABW2CFV4</accession>
<evidence type="ECO:0000259" key="5">
    <source>
        <dbReference type="Pfam" id="PF20990"/>
    </source>
</evidence>
<gene>
    <name evidence="6" type="ORF">ACFQKB_09610</name>
</gene>
<comment type="caution">
    <text evidence="6">The sequence shown here is derived from an EMBL/GenBank/DDBJ whole genome shotgun (WGS) entry which is preliminary data.</text>
</comment>
<dbReference type="Pfam" id="PF09972">
    <property type="entry name" value="DUF2207"/>
    <property type="match status" value="1"/>
</dbReference>
<feature type="signal peptide" evidence="3">
    <location>
        <begin position="1"/>
        <end position="39"/>
    </location>
</feature>
<sequence length="609" mass="64179">MSGLAALSGVAALRRPRAAAASLVLAAALVPLTASPSPAASGPAEPGPAGAGPAAPGPHAARSAAPGGQDERVLKDEVVLRTGSGGVVRVRETIAYRFAGQKGFSRRFVTRTHDSVTEDRVYELGGLRASSPDGGPTKVTSSESGTRTTVKVTGSGVLDGRRTVVLEYDLRGAITPRGAAEELRWAAVGGWKVPVDEARATVDGGTTIRDVNCFAGPYDSAIGCTQYYTNHTRTQGIFTQQQLLPGEYLTVVAGLPAGTTKGRPIYERRHTVATAFSVNGVTGAALLGLLVLLGGGLLALYLLRGRDARVVGRRAAEGDQAPVAGAGFEPPDGVRPGQIGTLIDEQADVIDVTATIVDLAVRGYLLIEEEDRAATGRLDWTLRRLDRPSGELLPYERTLLDALLTAPDGAPRDAVKLSELGGTFSTRLAQVRSAMYDDVVKQGWFARRPDTVRSRWTVAGLALTVLGVAGTVALALLTDYALVGLAVIIAGAALAYGGQYMPAKTARGATVLAHTIGFRAFLERGTLPDDDLASRQRIALFSRFLPYAVVFDLVPKWAETVKDAGERAQGADNLYWYEGPAEWDLSRFAESMRTFTLATSGSISQSRGL</sequence>
<feature type="domain" description="Predicted membrane protein YciQ-like C-terminal" evidence="5">
    <location>
        <begin position="328"/>
        <end position="559"/>
    </location>
</feature>
<reference evidence="7" key="1">
    <citation type="journal article" date="2019" name="Int. J. Syst. Evol. Microbiol.">
        <title>The Global Catalogue of Microorganisms (GCM) 10K type strain sequencing project: providing services to taxonomists for standard genome sequencing and annotation.</title>
        <authorList>
            <consortium name="The Broad Institute Genomics Platform"/>
            <consortium name="The Broad Institute Genome Sequencing Center for Infectious Disease"/>
            <person name="Wu L."/>
            <person name="Ma J."/>
        </authorList>
    </citation>
    <scope>NUCLEOTIDE SEQUENCE [LARGE SCALE GENOMIC DNA]</scope>
    <source>
        <strain evidence="7">JCM 3369</strain>
    </source>
</reference>
<feature type="region of interest" description="Disordered" evidence="1">
    <location>
        <begin position="35"/>
        <end position="73"/>
    </location>
</feature>
<protein>
    <submittedName>
        <fullName evidence="6">DUF2207 domain-containing protein</fullName>
    </submittedName>
</protein>
<proteinExistence type="predicted"/>
<dbReference type="EMBL" id="JBHSXS010000004">
    <property type="protein sequence ID" value="MFC6880018.1"/>
    <property type="molecule type" value="Genomic_DNA"/>
</dbReference>
<evidence type="ECO:0000256" key="2">
    <source>
        <dbReference type="SAM" id="Phobius"/>
    </source>
</evidence>
<evidence type="ECO:0000313" key="6">
    <source>
        <dbReference type="EMBL" id="MFC6880018.1"/>
    </source>
</evidence>
<dbReference type="RefSeq" id="WP_160820534.1">
    <property type="nucleotide sequence ID" value="NZ_JBHSXE010000001.1"/>
</dbReference>
<feature type="chain" id="PRO_5046518238" evidence="3">
    <location>
        <begin position="40"/>
        <end position="609"/>
    </location>
</feature>
<organism evidence="6 7">
    <name type="scientific">Actinomadura yumaensis</name>
    <dbReference type="NCBI Taxonomy" id="111807"/>
    <lineage>
        <taxon>Bacteria</taxon>
        <taxon>Bacillati</taxon>
        <taxon>Actinomycetota</taxon>
        <taxon>Actinomycetes</taxon>
        <taxon>Streptosporangiales</taxon>
        <taxon>Thermomonosporaceae</taxon>
        <taxon>Actinomadura</taxon>
    </lineage>
</organism>
<feature type="region of interest" description="Disordered" evidence="1">
    <location>
        <begin position="125"/>
        <end position="146"/>
    </location>
</feature>
<keyword evidence="7" id="KW-1185">Reference proteome</keyword>
<evidence type="ECO:0000256" key="1">
    <source>
        <dbReference type="SAM" id="MobiDB-lite"/>
    </source>
</evidence>
<feature type="transmembrane region" description="Helical" evidence="2">
    <location>
        <begin position="480"/>
        <end position="497"/>
    </location>
</feature>
<dbReference type="InterPro" id="IPR048389">
    <property type="entry name" value="YciQ-like_C"/>
</dbReference>
<keyword evidence="2" id="KW-0812">Transmembrane</keyword>
<keyword evidence="2" id="KW-1133">Transmembrane helix</keyword>
<feature type="transmembrane region" description="Helical" evidence="2">
    <location>
        <begin position="456"/>
        <end position="474"/>
    </location>
</feature>
<feature type="transmembrane region" description="Helical" evidence="2">
    <location>
        <begin position="284"/>
        <end position="303"/>
    </location>
</feature>
<evidence type="ECO:0000256" key="3">
    <source>
        <dbReference type="SAM" id="SignalP"/>
    </source>
</evidence>
<feature type="compositionally biased region" description="Low complexity" evidence="1">
    <location>
        <begin position="35"/>
        <end position="68"/>
    </location>
</feature>
<keyword evidence="2" id="KW-0472">Membrane</keyword>
<evidence type="ECO:0000313" key="7">
    <source>
        <dbReference type="Proteomes" id="UP001596380"/>
    </source>
</evidence>
<name>A0ABW2CFV4_9ACTN</name>
<feature type="domain" description="DUF2207" evidence="4">
    <location>
        <begin position="84"/>
        <end position="253"/>
    </location>
</feature>
<dbReference type="Proteomes" id="UP001596380">
    <property type="component" value="Unassembled WGS sequence"/>
</dbReference>
<dbReference type="InterPro" id="IPR018702">
    <property type="entry name" value="DUF2207"/>
</dbReference>